<dbReference type="PATRIC" id="fig|1177179.3.peg.2542"/>
<dbReference type="GO" id="GO:0009432">
    <property type="term" value="P:SOS response"/>
    <property type="evidence" value="ECO:0007669"/>
    <property type="project" value="UniProtKB-UniRule"/>
</dbReference>
<comment type="caution">
    <text evidence="17">The sequence shown here is derived from an EMBL/GenBank/DDBJ whole genome shotgun (WGS) entry which is preliminary data.</text>
</comment>
<comment type="subcellular location">
    <subcellularLocation>
        <location evidence="1 13">Cytoplasm</location>
    </subcellularLocation>
</comment>
<dbReference type="GO" id="GO:0009381">
    <property type="term" value="F:excinuclease ABC activity"/>
    <property type="evidence" value="ECO:0007669"/>
    <property type="project" value="UniProtKB-UniRule"/>
</dbReference>
<evidence type="ECO:0000256" key="10">
    <source>
        <dbReference type="ARBA" id="ARBA00062841"/>
    </source>
</evidence>
<dbReference type="InterPro" id="IPR038476">
    <property type="entry name" value="UvrC_RNase_H_dom_sf"/>
</dbReference>
<dbReference type="PROSITE" id="PS50151">
    <property type="entry name" value="UVR"/>
    <property type="match status" value="1"/>
</dbReference>
<dbReference type="FunFam" id="1.10.150.20:FF:000005">
    <property type="entry name" value="UvrABC system protein C"/>
    <property type="match status" value="1"/>
</dbReference>
<protein>
    <recommendedName>
        <fullName evidence="11 13">UvrABC system protein C</fullName>
        <shortName evidence="13">Protein UvrC</shortName>
    </recommendedName>
    <alternativeName>
        <fullName evidence="12 13">Excinuclease ABC subunit C</fullName>
    </alternativeName>
</protein>
<dbReference type="HAMAP" id="MF_00203">
    <property type="entry name" value="UvrC"/>
    <property type="match status" value="1"/>
</dbReference>
<dbReference type="InterPro" id="IPR035901">
    <property type="entry name" value="GIY-YIG_endonuc_sf"/>
</dbReference>
<keyword evidence="3 13" id="KW-0227">DNA damage</keyword>
<dbReference type="Pfam" id="PF01541">
    <property type="entry name" value="GIY-YIG"/>
    <property type="match status" value="1"/>
</dbReference>
<evidence type="ECO:0000256" key="7">
    <source>
        <dbReference type="ARBA" id="ARBA00023236"/>
    </source>
</evidence>
<sequence length="608" mass="68562">MSAFDSAHFLQHCARKPGVYRMYDKAGAVLYVGKARNLQARLSSYFQKNVSSVKTRALVARIAEVQTTVTGSEAEALLLEQSLIKSLRPPYNILLRDDKSYPYIRITTADRFPRVTFHRGTRRAGSQYFGPYPSGGAVREAIALVEKVFRVRNCRDSFFRNRTRPCLQHQINRCTAPCVGLVSDEDYGRQVKMAMDFLDGRSRQVTEQLSAEMEAASQALEFERAAMLRDQLAAIQAVQQKQYAETGQGNDLDAVALGTRHGLAVVEVLMIRHGRILGHRTFRPDTRGEEDRNEILEAFLAQYYLGERDDAVIPQEILLSDELPGAQALQQALQQQWGRKVRLAWRVRGDRAAWLEMAATNASQSLDADLAAREHLEARFMALEQLLERDQPVRWIECFDISHTQGEKAVASCVVFDQQGARKSDYRHFNVSPTAAGDDYEALEEAVTRRYQRVVKEQGRLPDLLLIDGGKGQMQRAWEVICSLQLESQMLVMGIGKGPSRRPGLEVLYLPDGRELVPGPAHAGLHLLQQVRDEAHRFALTGHRARRGKTRRQSGLDEIPGIGPKRRKALLTHFGGLKQLRNASVSELARVPGINVQMAETLYHWFHE</sequence>
<dbReference type="InterPro" id="IPR001943">
    <property type="entry name" value="UVR_dom"/>
</dbReference>
<evidence type="ECO:0000256" key="5">
    <source>
        <dbReference type="ARBA" id="ARBA00022881"/>
    </source>
</evidence>
<dbReference type="SMART" id="SM00465">
    <property type="entry name" value="GIYc"/>
    <property type="match status" value="1"/>
</dbReference>
<evidence type="ECO:0000259" key="15">
    <source>
        <dbReference type="PROSITE" id="PS50164"/>
    </source>
</evidence>
<evidence type="ECO:0000256" key="8">
    <source>
        <dbReference type="ARBA" id="ARBA00059452"/>
    </source>
</evidence>
<evidence type="ECO:0000313" key="18">
    <source>
        <dbReference type="Proteomes" id="UP000010164"/>
    </source>
</evidence>
<dbReference type="STRING" id="1177179.A11A3_12780"/>
<dbReference type="Gene3D" id="3.40.1440.10">
    <property type="entry name" value="GIY-YIG endonuclease"/>
    <property type="match status" value="1"/>
</dbReference>
<dbReference type="InterPro" id="IPR000305">
    <property type="entry name" value="GIY-YIG_endonuc"/>
</dbReference>
<gene>
    <name evidence="13" type="primary">uvrC</name>
    <name evidence="17" type="ORF">A11A3_12780</name>
</gene>
<dbReference type="PROSITE" id="PS50165">
    <property type="entry name" value="UVRC"/>
    <property type="match status" value="1"/>
</dbReference>
<keyword evidence="18" id="KW-1185">Reference proteome</keyword>
<keyword evidence="5 13" id="KW-0267">Excision nuclease</keyword>
<dbReference type="EMBL" id="AMRJ01000022">
    <property type="protein sequence ID" value="EKF73602.1"/>
    <property type="molecule type" value="Genomic_DNA"/>
</dbReference>
<dbReference type="OrthoDB" id="9804933at2"/>
<dbReference type="PROSITE" id="PS50164">
    <property type="entry name" value="GIY_YIG"/>
    <property type="match status" value="1"/>
</dbReference>
<dbReference type="GO" id="GO:0006289">
    <property type="term" value="P:nucleotide-excision repair"/>
    <property type="evidence" value="ECO:0007669"/>
    <property type="project" value="UniProtKB-UniRule"/>
</dbReference>
<evidence type="ECO:0000256" key="9">
    <source>
        <dbReference type="ARBA" id="ARBA00061531"/>
    </source>
</evidence>
<feature type="domain" description="GIY-YIG" evidence="15">
    <location>
        <begin position="15"/>
        <end position="93"/>
    </location>
</feature>
<dbReference type="PANTHER" id="PTHR30562">
    <property type="entry name" value="UVRC/OXIDOREDUCTASE"/>
    <property type="match status" value="1"/>
</dbReference>
<dbReference type="GO" id="GO:0003677">
    <property type="term" value="F:DNA binding"/>
    <property type="evidence" value="ECO:0007669"/>
    <property type="project" value="UniProtKB-UniRule"/>
</dbReference>
<evidence type="ECO:0000259" key="14">
    <source>
        <dbReference type="PROSITE" id="PS50151"/>
    </source>
</evidence>
<dbReference type="PANTHER" id="PTHR30562:SF1">
    <property type="entry name" value="UVRABC SYSTEM PROTEIN C"/>
    <property type="match status" value="1"/>
</dbReference>
<evidence type="ECO:0000256" key="12">
    <source>
        <dbReference type="ARBA" id="ARBA00077138"/>
    </source>
</evidence>
<feature type="domain" description="UvrC family homology region profile" evidence="16">
    <location>
        <begin position="255"/>
        <end position="481"/>
    </location>
</feature>
<evidence type="ECO:0000256" key="4">
    <source>
        <dbReference type="ARBA" id="ARBA00022769"/>
    </source>
</evidence>
<evidence type="ECO:0000259" key="16">
    <source>
        <dbReference type="PROSITE" id="PS50165"/>
    </source>
</evidence>
<dbReference type="Pfam" id="PF08459">
    <property type="entry name" value="UvrC_RNaseH_dom"/>
    <property type="match status" value="1"/>
</dbReference>
<dbReference type="AlphaFoldDB" id="L0WBX6"/>
<comment type="similarity">
    <text evidence="9 13">Belongs to the UvrC family.</text>
</comment>
<dbReference type="Proteomes" id="UP000010164">
    <property type="component" value="Unassembled WGS sequence"/>
</dbReference>
<comment type="function">
    <text evidence="8 13">The UvrABC repair system catalyzes the recognition and processing of DNA lesions. UvrC both incises the 5' and 3' sides of the lesion. The N-terminal half is responsible for the 3' incision and the C-terminal half is responsible for the 5' incision.</text>
</comment>
<dbReference type="FunFam" id="3.40.1440.10:FF:000001">
    <property type="entry name" value="UvrABC system protein C"/>
    <property type="match status" value="1"/>
</dbReference>
<name>L0WBX6_9GAMM</name>
<dbReference type="InterPro" id="IPR001162">
    <property type="entry name" value="UvrC_RNase_H_dom"/>
</dbReference>
<keyword evidence="7 13" id="KW-0742">SOS response</keyword>
<dbReference type="eggNOG" id="COG0322">
    <property type="taxonomic scope" value="Bacteria"/>
</dbReference>
<dbReference type="InterPro" id="IPR036876">
    <property type="entry name" value="UVR_dom_sf"/>
</dbReference>
<dbReference type="Pfam" id="PF14520">
    <property type="entry name" value="HHH_5"/>
    <property type="match status" value="1"/>
</dbReference>
<dbReference type="NCBIfam" id="NF001824">
    <property type="entry name" value="PRK00558.1-5"/>
    <property type="match status" value="1"/>
</dbReference>
<keyword evidence="2 13" id="KW-0963">Cytoplasm</keyword>
<accession>L0WBX6</accession>
<dbReference type="Gene3D" id="3.30.420.340">
    <property type="entry name" value="UvrC, RNAse H endonuclease domain"/>
    <property type="match status" value="1"/>
</dbReference>
<feature type="domain" description="UVR" evidence="14">
    <location>
        <begin position="203"/>
        <end position="238"/>
    </location>
</feature>
<dbReference type="SUPFAM" id="SSF47781">
    <property type="entry name" value="RuvA domain 2-like"/>
    <property type="match status" value="1"/>
</dbReference>
<reference evidence="17 18" key="1">
    <citation type="journal article" date="2012" name="J. Bacteriol.">
        <title>Genome Sequence of the Alkane-Degrading Bacterium Alcanivorax hongdengensis Type Strain A-11-3.</title>
        <authorList>
            <person name="Lai Q."/>
            <person name="Shao Z."/>
        </authorList>
    </citation>
    <scope>NUCLEOTIDE SEQUENCE [LARGE SCALE GENOMIC DNA]</scope>
    <source>
        <strain evidence="17 18">A-11-3</strain>
    </source>
</reference>
<dbReference type="InterPro" id="IPR050066">
    <property type="entry name" value="UvrABC_protein_C"/>
</dbReference>
<dbReference type="NCBIfam" id="TIGR00194">
    <property type="entry name" value="uvrC"/>
    <property type="match status" value="1"/>
</dbReference>
<evidence type="ECO:0000256" key="1">
    <source>
        <dbReference type="ARBA" id="ARBA00004496"/>
    </source>
</evidence>
<dbReference type="RefSeq" id="WP_008929728.1">
    <property type="nucleotide sequence ID" value="NZ_AMRJ01000022.1"/>
</dbReference>
<dbReference type="FunFam" id="3.30.420.340:FF:000001">
    <property type="entry name" value="UvrABC system protein C"/>
    <property type="match status" value="1"/>
</dbReference>
<proteinExistence type="inferred from homology"/>
<dbReference type="SUPFAM" id="SSF46600">
    <property type="entry name" value="C-terminal UvrC-binding domain of UvrB"/>
    <property type="match status" value="1"/>
</dbReference>
<comment type="subunit">
    <text evidence="10 13">Interacts with UvrB in an incision complex.</text>
</comment>
<dbReference type="Pfam" id="PF02151">
    <property type="entry name" value="UVR"/>
    <property type="match status" value="1"/>
</dbReference>
<dbReference type="Gene3D" id="4.10.860.10">
    <property type="entry name" value="UVR domain"/>
    <property type="match status" value="1"/>
</dbReference>
<dbReference type="GO" id="GO:0005737">
    <property type="term" value="C:cytoplasm"/>
    <property type="evidence" value="ECO:0007669"/>
    <property type="project" value="UniProtKB-SubCell"/>
</dbReference>
<dbReference type="CDD" id="cd10434">
    <property type="entry name" value="GIY-YIG_UvrC_Cho"/>
    <property type="match status" value="1"/>
</dbReference>
<evidence type="ECO:0000256" key="11">
    <source>
        <dbReference type="ARBA" id="ARBA00067419"/>
    </source>
</evidence>
<keyword evidence="4 13" id="KW-0228">DNA excision</keyword>
<dbReference type="Gene3D" id="1.10.150.20">
    <property type="entry name" value="5' to 3' exonuclease, C-terminal subdomain"/>
    <property type="match status" value="1"/>
</dbReference>
<dbReference type="InterPro" id="IPR047296">
    <property type="entry name" value="GIY-YIG_UvrC_Cho"/>
</dbReference>
<dbReference type="InterPro" id="IPR004791">
    <property type="entry name" value="UvrC"/>
</dbReference>
<dbReference type="Pfam" id="PF22920">
    <property type="entry name" value="UvrC_RNaseH"/>
    <property type="match status" value="1"/>
</dbReference>
<evidence type="ECO:0000256" key="13">
    <source>
        <dbReference type="HAMAP-Rule" id="MF_00203"/>
    </source>
</evidence>
<dbReference type="GO" id="GO:0009380">
    <property type="term" value="C:excinuclease repair complex"/>
    <property type="evidence" value="ECO:0007669"/>
    <property type="project" value="InterPro"/>
</dbReference>
<organism evidence="17 18">
    <name type="scientific">Alcanivorax hongdengensis A-11-3</name>
    <dbReference type="NCBI Taxonomy" id="1177179"/>
    <lineage>
        <taxon>Bacteria</taxon>
        <taxon>Pseudomonadati</taxon>
        <taxon>Pseudomonadota</taxon>
        <taxon>Gammaproteobacteria</taxon>
        <taxon>Oceanospirillales</taxon>
        <taxon>Alcanivoracaceae</taxon>
        <taxon>Alcanivorax</taxon>
    </lineage>
</organism>
<dbReference type="InterPro" id="IPR010994">
    <property type="entry name" value="RuvA_2-like"/>
</dbReference>
<evidence type="ECO:0000313" key="17">
    <source>
        <dbReference type="EMBL" id="EKF73602.1"/>
    </source>
</evidence>
<keyword evidence="6 13" id="KW-0234">DNA repair</keyword>
<evidence type="ECO:0000256" key="3">
    <source>
        <dbReference type="ARBA" id="ARBA00022763"/>
    </source>
</evidence>
<evidence type="ECO:0000256" key="6">
    <source>
        <dbReference type="ARBA" id="ARBA00023204"/>
    </source>
</evidence>
<evidence type="ECO:0000256" key="2">
    <source>
        <dbReference type="ARBA" id="ARBA00022490"/>
    </source>
</evidence>
<dbReference type="SUPFAM" id="SSF82771">
    <property type="entry name" value="GIY-YIG endonuclease"/>
    <property type="match status" value="1"/>
</dbReference>